<proteinExistence type="predicted"/>
<dbReference type="EMBL" id="JBBPBN010000101">
    <property type="protein sequence ID" value="KAK8979631.1"/>
    <property type="molecule type" value="Genomic_DNA"/>
</dbReference>
<evidence type="ECO:0000313" key="2">
    <source>
        <dbReference type="Proteomes" id="UP001396334"/>
    </source>
</evidence>
<name>A0ABR2NTZ3_9ROSI</name>
<accession>A0ABR2NTZ3</accession>
<sequence length="67" mass="7561">MDEQLRKHGSIEPMVEIGRNGEDREIGSGLHVNRKSTVVRWDLVIEENGDYGGWHGLRMAFVKAILG</sequence>
<dbReference type="Proteomes" id="UP001396334">
    <property type="component" value="Unassembled WGS sequence"/>
</dbReference>
<reference evidence="1 2" key="1">
    <citation type="journal article" date="2024" name="G3 (Bethesda)">
        <title>Genome assembly of Hibiscus sabdariffa L. provides insights into metabolisms of medicinal natural products.</title>
        <authorList>
            <person name="Kim T."/>
        </authorList>
    </citation>
    <scope>NUCLEOTIDE SEQUENCE [LARGE SCALE GENOMIC DNA]</scope>
    <source>
        <strain evidence="1">TK-2024</strain>
        <tissue evidence="1">Old leaves</tissue>
    </source>
</reference>
<protein>
    <submittedName>
        <fullName evidence="1">Uncharacterized protein</fullName>
    </submittedName>
</protein>
<organism evidence="1 2">
    <name type="scientific">Hibiscus sabdariffa</name>
    <name type="common">roselle</name>
    <dbReference type="NCBI Taxonomy" id="183260"/>
    <lineage>
        <taxon>Eukaryota</taxon>
        <taxon>Viridiplantae</taxon>
        <taxon>Streptophyta</taxon>
        <taxon>Embryophyta</taxon>
        <taxon>Tracheophyta</taxon>
        <taxon>Spermatophyta</taxon>
        <taxon>Magnoliopsida</taxon>
        <taxon>eudicotyledons</taxon>
        <taxon>Gunneridae</taxon>
        <taxon>Pentapetalae</taxon>
        <taxon>rosids</taxon>
        <taxon>malvids</taxon>
        <taxon>Malvales</taxon>
        <taxon>Malvaceae</taxon>
        <taxon>Malvoideae</taxon>
        <taxon>Hibiscus</taxon>
    </lineage>
</organism>
<comment type="caution">
    <text evidence="1">The sequence shown here is derived from an EMBL/GenBank/DDBJ whole genome shotgun (WGS) entry which is preliminary data.</text>
</comment>
<gene>
    <name evidence="1" type="ORF">V6N11_073622</name>
</gene>
<keyword evidence="2" id="KW-1185">Reference proteome</keyword>
<evidence type="ECO:0000313" key="1">
    <source>
        <dbReference type="EMBL" id="KAK8979631.1"/>
    </source>
</evidence>